<proteinExistence type="predicted"/>
<dbReference type="Proteomes" id="UP000267430">
    <property type="component" value="Unassembled WGS sequence"/>
</dbReference>
<evidence type="ECO:0000256" key="2">
    <source>
        <dbReference type="ARBA" id="ARBA00023125"/>
    </source>
</evidence>
<organism evidence="6 7">
    <name type="scientific">Peribacillus cavernae</name>
    <dbReference type="NCBI Taxonomy" id="1674310"/>
    <lineage>
        <taxon>Bacteria</taxon>
        <taxon>Bacillati</taxon>
        <taxon>Bacillota</taxon>
        <taxon>Bacilli</taxon>
        <taxon>Bacillales</taxon>
        <taxon>Bacillaceae</taxon>
        <taxon>Peribacillus</taxon>
    </lineage>
</organism>
<comment type="caution">
    <text evidence="6">The sequence shown here is derived from an EMBL/GenBank/DDBJ whole genome shotgun (WGS) entry which is preliminary data.</text>
</comment>
<feature type="domain" description="IclR-ED" evidence="5">
    <location>
        <begin position="70"/>
        <end position="249"/>
    </location>
</feature>
<protein>
    <submittedName>
        <fullName evidence="6">IclR family transcriptional regulator</fullName>
    </submittedName>
</protein>
<gene>
    <name evidence="6" type="ORF">ELQ35_01160</name>
</gene>
<dbReference type="SMART" id="SM00346">
    <property type="entry name" value="HTH_ICLR"/>
    <property type="match status" value="1"/>
</dbReference>
<keyword evidence="7" id="KW-1185">Reference proteome</keyword>
<accession>A0A433HWR1</accession>
<feature type="domain" description="HTH iclR-type" evidence="4">
    <location>
        <begin position="7"/>
        <end position="69"/>
    </location>
</feature>
<dbReference type="PROSITE" id="PS51077">
    <property type="entry name" value="HTH_ICLR"/>
    <property type="match status" value="1"/>
</dbReference>
<dbReference type="PANTHER" id="PTHR30136">
    <property type="entry name" value="HELIX-TURN-HELIX TRANSCRIPTIONAL REGULATOR, ICLR FAMILY"/>
    <property type="match status" value="1"/>
</dbReference>
<evidence type="ECO:0000259" key="4">
    <source>
        <dbReference type="PROSITE" id="PS51077"/>
    </source>
</evidence>
<dbReference type="Pfam" id="PF01614">
    <property type="entry name" value="IclR_C"/>
    <property type="match status" value="1"/>
</dbReference>
<evidence type="ECO:0000313" key="7">
    <source>
        <dbReference type="Proteomes" id="UP000267430"/>
    </source>
</evidence>
<dbReference type="PANTHER" id="PTHR30136:SF24">
    <property type="entry name" value="HTH-TYPE TRANSCRIPTIONAL REPRESSOR ALLR"/>
    <property type="match status" value="1"/>
</dbReference>
<dbReference type="EMBL" id="RYZZ01000001">
    <property type="protein sequence ID" value="RUQ32726.1"/>
    <property type="molecule type" value="Genomic_DNA"/>
</dbReference>
<dbReference type="InterPro" id="IPR029016">
    <property type="entry name" value="GAF-like_dom_sf"/>
</dbReference>
<dbReference type="OrthoDB" id="9778379at2"/>
<dbReference type="GO" id="GO:0003700">
    <property type="term" value="F:DNA-binding transcription factor activity"/>
    <property type="evidence" value="ECO:0007669"/>
    <property type="project" value="TreeGrafter"/>
</dbReference>
<evidence type="ECO:0000256" key="3">
    <source>
        <dbReference type="ARBA" id="ARBA00023163"/>
    </source>
</evidence>
<keyword evidence="3" id="KW-0804">Transcription</keyword>
<sequence>MSTRYSNNVISKTFAVLKAFTDEKAEWGVHELARDLGIPTSSLHRILKTLRDENMLEVSSVTGKYSFGPEMIRMASIISSQATLKKVAKPFMEKLASTLDESIYLAQYNPSHKKLAFIDSVHGSHALQYVLGIGLLQSITIAASGKAILAFLDEKELEDVFKAENVDKVKRIELKNEIEKIRDDGYIITANERLLGSLSVGAPIFDASEKVIGSIIYTVPVDRFDKTKEQLIIKLVMEETGEISNVLGYKREATLLKRSGADVE</sequence>
<dbReference type="Gene3D" id="3.30.450.40">
    <property type="match status" value="1"/>
</dbReference>
<dbReference type="InterPro" id="IPR005471">
    <property type="entry name" value="Tscrpt_reg_IclR_N"/>
</dbReference>
<name>A0A433HWR1_9BACI</name>
<dbReference type="Pfam" id="PF09339">
    <property type="entry name" value="HTH_IclR"/>
    <property type="match status" value="1"/>
</dbReference>
<keyword evidence="2" id="KW-0238">DNA-binding</keyword>
<dbReference type="InterPro" id="IPR014757">
    <property type="entry name" value="Tscrpt_reg_IclR_C"/>
</dbReference>
<dbReference type="PROSITE" id="PS51078">
    <property type="entry name" value="ICLR_ED"/>
    <property type="match status" value="1"/>
</dbReference>
<reference evidence="6 7" key="1">
    <citation type="submission" date="2018-12" db="EMBL/GenBank/DDBJ databases">
        <title>Bacillus chawlae sp. nov., Bacillus glennii sp. nov., and Bacillus saganii sp. nov. Isolated from the Vehicle Assembly Building at Kennedy Space Center where the Viking Spacecraft were Assembled.</title>
        <authorList>
            <person name="Seuylemezian A."/>
            <person name="Vaishampayan P."/>
        </authorList>
    </citation>
    <scope>NUCLEOTIDE SEQUENCE [LARGE SCALE GENOMIC DNA]</scope>
    <source>
        <strain evidence="6 7">L5</strain>
    </source>
</reference>
<dbReference type="InterPro" id="IPR050707">
    <property type="entry name" value="HTH_MetabolicPath_Reg"/>
</dbReference>
<dbReference type="GO" id="GO:0045892">
    <property type="term" value="P:negative regulation of DNA-templated transcription"/>
    <property type="evidence" value="ECO:0007669"/>
    <property type="project" value="UniProtKB-ARBA"/>
</dbReference>
<dbReference type="InterPro" id="IPR036390">
    <property type="entry name" value="WH_DNA-bd_sf"/>
</dbReference>
<dbReference type="InterPro" id="IPR036388">
    <property type="entry name" value="WH-like_DNA-bd_sf"/>
</dbReference>
<evidence type="ECO:0000256" key="1">
    <source>
        <dbReference type="ARBA" id="ARBA00023015"/>
    </source>
</evidence>
<evidence type="ECO:0000313" key="6">
    <source>
        <dbReference type="EMBL" id="RUQ32726.1"/>
    </source>
</evidence>
<dbReference type="Gene3D" id="1.10.10.10">
    <property type="entry name" value="Winged helix-like DNA-binding domain superfamily/Winged helix DNA-binding domain"/>
    <property type="match status" value="1"/>
</dbReference>
<dbReference type="SUPFAM" id="SSF46785">
    <property type="entry name" value="Winged helix' DNA-binding domain"/>
    <property type="match status" value="1"/>
</dbReference>
<dbReference type="SUPFAM" id="SSF55781">
    <property type="entry name" value="GAF domain-like"/>
    <property type="match status" value="1"/>
</dbReference>
<evidence type="ECO:0000259" key="5">
    <source>
        <dbReference type="PROSITE" id="PS51078"/>
    </source>
</evidence>
<keyword evidence="1" id="KW-0805">Transcription regulation</keyword>
<dbReference type="AlphaFoldDB" id="A0A433HWR1"/>
<dbReference type="GO" id="GO:0003677">
    <property type="term" value="F:DNA binding"/>
    <property type="evidence" value="ECO:0007669"/>
    <property type="project" value="UniProtKB-KW"/>
</dbReference>
<dbReference type="RefSeq" id="WP_126863017.1">
    <property type="nucleotide sequence ID" value="NZ_JAUSTX010000003.1"/>
</dbReference>